<protein>
    <submittedName>
        <fullName evidence="2">Putative 6K1 protein</fullName>
    </submittedName>
</protein>
<dbReference type="EMBL" id="U42596">
    <property type="protein sequence ID" value="AAC55550.1"/>
    <property type="molecule type" value="Genomic_RNA"/>
</dbReference>
<feature type="domain" description="Potyviral polyprotein protein 3" evidence="1">
    <location>
        <begin position="5"/>
        <end position="50"/>
    </location>
</feature>
<keyword evidence="3" id="KW-1185">Reference proteome</keyword>
<dbReference type="Pfam" id="PF13608">
    <property type="entry name" value="Potyvirid-P3"/>
    <property type="match status" value="1"/>
</dbReference>
<feature type="non-terminal residue" evidence="2">
    <location>
        <position position="1"/>
    </location>
</feature>
<proteinExistence type="predicted"/>
<dbReference type="InterPro" id="IPR039560">
    <property type="entry name" value="Potyvirid-P3"/>
</dbReference>
<evidence type="ECO:0000313" key="2">
    <source>
        <dbReference type="EMBL" id="AAC55550.1"/>
    </source>
</evidence>
<evidence type="ECO:0000259" key="1">
    <source>
        <dbReference type="Pfam" id="PF13608"/>
    </source>
</evidence>
<sequence length="50" mass="5679">SKRSEECKFEAIIAFIALVLMIFDAERSDCVYRSLTKLKSLVATTEVSHQ</sequence>
<organism evidence="2 3">
    <name type="scientific">Yam mosaic virus</name>
    <dbReference type="NCBI Taxonomy" id="41460"/>
    <lineage>
        <taxon>Viruses</taxon>
        <taxon>Riboviria</taxon>
        <taxon>Orthornavirae</taxon>
        <taxon>Pisuviricota</taxon>
        <taxon>Stelpaviricetes</taxon>
        <taxon>Patatavirales</taxon>
        <taxon>Potyviridae</taxon>
        <taxon>Potyvirus</taxon>
        <taxon>Potyvirus yamtesselati</taxon>
    </lineage>
</organism>
<feature type="non-terminal residue" evidence="2">
    <location>
        <position position="50"/>
    </location>
</feature>
<reference evidence="2 3" key="1">
    <citation type="journal article" date="1996" name="Arch. Virol.">
        <title>The complete nucleotide sequence of yam mosaic virus (Ivory Coast isolate) genomic RNA.</title>
        <authorList>
            <person name="Aleman M.E."/>
            <person name="Marcos J.F."/>
            <person name="Brugidou C."/>
            <person name="Beachy R.N."/>
            <person name="Fauquet C."/>
        </authorList>
    </citation>
    <scope>NUCLEOTIDE SEQUENCE [LARGE SCALE GENOMIC DNA]</scope>
    <source>
        <strain evidence="2 3">Ivory Coast</strain>
    </source>
</reference>
<dbReference type="Proteomes" id="UP000204320">
    <property type="component" value="Segment"/>
</dbReference>
<evidence type="ECO:0000313" key="3">
    <source>
        <dbReference type="Proteomes" id="UP000204320"/>
    </source>
</evidence>
<dbReference type="RefSeq" id="YP_022755.1">
    <property type="nucleotide sequence ID" value="YP_022751.1"/>
</dbReference>
<name>Q98807_9POTV</name>
<accession>Q98807</accession>